<dbReference type="Pfam" id="PF04134">
    <property type="entry name" value="DCC1-like"/>
    <property type="match status" value="1"/>
</dbReference>
<protein>
    <submittedName>
        <fullName evidence="1">Putative DCC family thiol-disulfide oxidoreductase YuxK</fullName>
    </submittedName>
</protein>
<dbReference type="InterPro" id="IPR007263">
    <property type="entry name" value="DCC1-like"/>
</dbReference>
<organism evidence="1 2">
    <name type="scientific">Pacificibacter maritimus</name>
    <dbReference type="NCBI Taxonomy" id="762213"/>
    <lineage>
        <taxon>Bacteria</taxon>
        <taxon>Pseudomonadati</taxon>
        <taxon>Pseudomonadota</taxon>
        <taxon>Alphaproteobacteria</taxon>
        <taxon>Rhodobacterales</taxon>
        <taxon>Roseobacteraceae</taxon>
        <taxon>Pacificibacter</taxon>
    </lineage>
</organism>
<dbReference type="GO" id="GO:0015035">
    <property type="term" value="F:protein-disulfide reductase activity"/>
    <property type="evidence" value="ECO:0007669"/>
    <property type="project" value="InterPro"/>
</dbReference>
<sequence>MPHWPAQILFYIYPMTQNDPSETEVLFNADCPVCNFEISHYAGYAAQHALSIRFDDLNSCNLQRWGLTEDQAARRLYVAHKGQLVSGIPAFRVLWREMPKYRWLARVTGWPIVLPLSEWAYDRVLAPMIYRWHLRRKAGRG</sequence>
<dbReference type="Proteomes" id="UP000269689">
    <property type="component" value="Unassembled WGS sequence"/>
</dbReference>
<evidence type="ECO:0000313" key="1">
    <source>
        <dbReference type="EMBL" id="RPE66377.1"/>
    </source>
</evidence>
<accession>A0A3N4UMU6</accession>
<evidence type="ECO:0000313" key="2">
    <source>
        <dbReference type="Proteomes" id="UP000269689"/>
    </source>
</evidence>
<keyword evidence="2" id="KW-1185">Reference proteome</keyword>
<gene>
    <name evidence="1" type="ORF">EDD53_2079</name>
</gene>
<dbReference type="EMBL" id="RKQK01000003">
    <property type="protein sequence ID" value="RPE66377.1"/>
    <property type="molecule type" value="Genomic_DNA"/>
</dbReference>
<dbReference type="AlphaFoldDB" id="A0A3N4UMU6"/>
<name>A0A3N4UMU6_9RHOB</name>
<proteinExistence type="predicted"/>
<comment type="caution">
    <text evidence="1">The sequence shown here is derived from an EMBL/GenBank/DDBJ whole genome shotgun (WGS) entry which is preliminary data.</text>
</comment>
<reference evidence="1 2" key="1">
    <citation type="submission" date="2018-11" db="EMBL/GenBank/DDBJ databases">
        <title>Genomic Encyclopedia of Type Strains, Phase IV (KMG-IV): sequencing the most valuable type-strain genomes for metagenomic binning, comparative biology and taxonomic classification.</title>
        <authorList>
            <person name="Goeker M."/>
        </authorList>
    </citation>
    <scope>NUCLEOTIDE SEQUENCE [LARGE SCALE GENOMIC DNA]</scope>
    <source>
        <strain evidence="1 2">DSM 104731</strain>
    </source>
</reference>